<dbReference type="PANTHER" id="PTHR24304:SF2">
    <property type="entry name" value="24-HYDROXYCHOLESTEROL 7-ALPHA-HYDROXYLASE"/>
    <property type="match status" value="1"/>
</dbReference>
<reference evidence="6" key="1">
    <citation type="journal article" date="2023" name="Genome Biol. Evol.">
        <title>First Whole Genome Sequence and Flow Cytometry Genome Size Data for the Lichen-Forming Fungus Ramalina farinacea (Ascomycota).</title>
        <authorList>
            <person name="Llewellyn T."/>
            <person name="Mian S."/>
            <person name="Hill R."/>
            <person name="Leitch I.J."/>
            <person name="Gaya E."/>
        </authorList>
    </citation>
    <scope>NUCLEOTIDE SEQUENCE</scope>
    <source>
        <strain evidence="6">LIQ254RAFAR</strain>
    </source>
</reference>
<evidence type="ECO:0000256" key="2">
    <source>
        <dbReference type="ARBA" id="ARBA00022617"/>
    </source>
</evidence>
<dbReference type="InterPro" id="IPR050529">
    <property type="entry name" value="CYP450_sterol_14alpha_dmase"/>
</dbReference>
<dbReference type="GO" id="GO:0008395">
    <property type="term" value="F:steroid hydroxylase activity"/>
    <property type="evidence" value="ECO:0007669"/>
    <property type="project" value="TreeGrafter"/>
</dbReference>
<proteinExistence type="inferred from homology"/>
<dbReference type="InterPro" id="IPR001128">
    <property type="entry name" value="Cyt_P450"/>
</dbReference>
<evidence type="ECO:0008006" key="8">
    <source>
        <dbReference type="Google" id="ProtNLM"/>
    </source>
</evidence>
<evidence type="ECO:0000256" key="3">
    <source>
        <dbReference type="ARBA" id="ARBA00022723"/>
    </source>
</evidence>
<dbReference type="PRINTS" id="PR00463">
    <property type="entry name" value="EP450I"/>
</dbReference>
<dbReference type="Proteomes" id="UP001161017">
    <property type="component" value="Unassembled WGS sequence"/>
</dbReference>
<comment type="similarity">
    <text evidence="1">Belongs to the cytochrome P450 family.</text>
</comment>
<keyword evidence="7" id="KW-1185">Reference proteome</keyword>
<sequence>MSPHGRCAMWDTTHGKCLIHQANDLHHAQLQPGEHLDDLTGAFVSQIQQRIVWSRMAKNHSVANESLQLSLFDWCAEILIPAASVAVFGDALLQVDERIIEDFQDFDRDSWMLTYRYPPFLARKMYAGKDGNTASFTRYFQLPSDDRADATNANAFKIAFWLLSYLLHNPTHLEAIRQETLPSILISTVDGSKKKSPDMARLLDQSPLLTAAWQETLRLTSGASSARTVLSPTMLRSRCLQPGSKLLMPYRQLHFDDAAFGPQPVTSFHPERFLDEGVKRDNASAFKPFGGGVTYCSGRFIAKREVFAFVALVLAEYEISLDGDGAEQMMPRLDESTPTLGVISPVRGDGTRVVVRPRKH</sequence>
<accession>A0AA43TUD3</accession>
<dbReference type="Pfam" id="PF00067">
    <property type="entry name" value="p450"/>
    <property type="match status" value="1"/>
</dbReference>
<dbReference type="EMBL" id="JAPUFD010000007">
    <property type="protein sequence ID" value="MDI1488159.1"/>
    <property type="molecule type" value="Genomic_DNA"/>
</dbReference>
<dbReference type="GO" id="GO:0020037">
    <property type="term" value="F:heme binding"/>
    <property type="evidence" value="ECO:0007669"/>
    <property type="project" value="InterPro"/>
</dbReference>
<comment type="caution">
    <text evidence="6">The sequence shown here is derived from an EMBL/GenBank/DDBJ whole genome shotgun (WGS) entry which is preliminary data.</text>
</comment>
<dbReference type="GO" id="GO:0005506">
    <property type="term" value="F:iron ion binding"/>
    <property type="evidence" value="ECO:0007669"/>
    <property type="project" value="InterPro"/>
</dbReference>
<evidence type="ECO:0000313" key="7">
    <source>
        <dbReference type="Proteomes" id="UP001161017"/>
    </source>
</evidence>
<dbReference type="InterPro" id="IPR036396">
    <property type="entry name" value="Cyt_P450_sf"/>
</dbReference>
<name>A0AA43TUD3_9LECA</name>
<evidence type="ECO:0000256" key="4">
    <source>
        <dbReference type="ARBA" id="ARBA00023004"/>
    </source>
</evidence>
<keyword evidence="4 5" id="KW-0408">Iron</keyword>
<feature type="binding site" description="axial binding residue" evidence="5">
    <location>
        <position position="296"/>
    </location>
    <ligand>
        <name>heme</name>
        <dbReference type="ChEBI" id="CHEBI:30413"/>
    </ligand>
    <ligandPart>
        <name>Fe</name>
        <dbReference type="ChEBI" id="CHEBI:18248"/>
    </ligandPart>
</feature>
<dbReference type="PANTHER" id="PTHR24304">
    <property type="entry name" value="CYTOCHROME P450 FAMILY 7"/>
    <property type="match status" value="1"/>
</dbReference>
<keyword evidence="2 5" id="KW-0349">Heme</keyword>
<gene>
    <name evidence="6" type="ORF">OHK93_007433</name>
</gene>
<organism evidence="6 7">
    <name type="scientific">Ramalina farinacea</name>
    <dbReference type="NCBI Taxonomy" id="258253"/>
    <lineage>
        <taxon>Eukaryota</taxon>
        <taxon>Fungi</taxon>
        <taxon>Dikarya</taxon>
        <taxon>Ascomycota</taxon>
        <taxon>Pezizomycotina</taxon>
        <taxon>Lecanoromycetes</taxon>
        <taxon>OSLEUM clade</taxon>
        <taxon>Lecanoromycetidae</taxon>
        <taxon>Lecanorales</taxon>
        <taxon>Lecanorineae</taxon>
        <taxon>Ramalinaceae</taxon>
        <taxon>Ramalina</taxon>
    </lineage>
</organism>
<dbReference type="AlphaFoldDB" id="A0AA43TUD3"/>
<dbReference type="GO" id="GO:0016705">
    <property type="term" value="F:oxidoreductase activity, acting on paired donors, with incorporation or reduction of molecular oxygen"/>
    <property type="evidence" value="ECO:0007669"/>
    <property type="project" value="InterPro"/>
</dbReference>
<dbReference type="CDD" id="cd11040">
    <property type="entry name" value="CYP7_CYP8-like"/>
    <property type="match status" value="1"/>
</dbReference>
<dbReference type="SUPFAM" id="SSF48264">
    <property type="entry name" value="Cytochrome P450"/>
    <property type="match status" value="1"/>
</dbReference>
<protein>
    <recommendedName>
        <fullName evidence="8">Cytochrome P450</fullName>
    </recommendedName>
</protein>
<dbReference type="InterPro" id="IPR002401">
    <property type="entry name" value="Cyt_P450_E_grp-I"/>
</dbReference>
<evidence type="ECO:0000256" key="5">
    <source>
        <dbReference type="PIRSR" id="PIRSR602401-1"/>
    </source>
</evidence>
<keyword evidence="3 5" id="KW-0479">Metal-binding</keyword>
<dbReference type="Gene3D" id="1.10.630.10">
    <property type="entry name" value="Cytochrome P450"/>
    <property type="match status" value="1"/>
</dbReference>
<evidence type="ECO:0000313" key="6">
    <source>
        <dbReference type="EMBL" id="MDI1488159.1"/>
    </source>
</evidence>
<comment type="cofactor">
    <cofactor evidence="5">
        <name>heme</name>
        <dbReference type="ChEBI" id="CHEBI:30413"/>
    </cofactor>
</comment>
<evidence type="ECO:0000256" key="1">
    <source>
        <dbReference type="ARBA" id="ARBA00010617"/>
    </source>
</evidence>